<dbReference type="HOGENOM" id="CLU_2870493_0_0_1"/>
<organism evidence="1 2">
    <name type="scientific">Tribolium castaneum</name>
    <name type="common">Red flour beetle</name>
    <dbReference type="NCBI Taxonomy" id="7070"/>
    <lineage>
        <taxon>Eukaryota</taxon>
        <taxon>Metazoa</taxon>
        <taxon>Ecdysozoa</taxon>
        <taxon>Arthropoda</taxon>
        <taxon>Hexapoda</taxon>
        <taxon>Insecta</taxon>
        <taxon>Pterygota</taxon>
        <taxon>Neoptera</taxon>
        <taxon>Endopterygota</taxon>
        <taxon>Coleoptera</taxon>
        <taxon>Polyphaga</taxon>
        <taxon>Cucujiformia</taxon>
        <taxon>Tenebrionidae</taxon>
        <taxon>Tenebrionidae incertae sedis</taxon>
        <taxon>Tribolium</taxon>
    </lineage>
</organism>
<dbReference type="EMBL" id="KQ971345">
    <property type="protein sequence ID" value="EFA05029.1"/>
    <property type="molecule type" value="Genomic_DNA"/>
</dbReference>
<protein>
    <submittedName>
        <fullName evidence="1">Uncharacterized protein</fullName>
    </submittedName>
</protein>
<gene>
    <name evidence="1" type="primary">GLEAN_15116</name>
    <name evidence="1" type="ORF">TcasGA2_TC015116</name>
</gene>
<reference evidence="1 2" key="2">
    <citation type="journal article" date="2010" name="Nucleic Acids Res.">
        <title>BeetleBase in 2010: revisions to provide comprehensive genomic information for Tribolium castaneum.</title>
        <authorList>
            <person name="Kim H.S."/>
            <person name="Murphy T."/>
            <person name="Xia J."/>
            <person name="Caragea D."/>
            <person name="Park Y."/>
            <person name="Beeman R.W."/>
            <person name="Lorenzen M.D."/>
            <person name="Butcher S."/>
            <person name="Manak J.R."/>
            <person name="Brown S.J."/>
        </authorList>
    </citation>
    <scope>NUCLEOTIDE SEQUENCE [LARGE SCALE GENOMIC DNA]</scope>
    <source>
        <strain evidence="1 2">Georgia GA2</strain>
    </source>
</reference>
<proteinExistence type="predicted"/>
<dbReference type="InParanoid" id="D2A5T0"/>
<evidence type="ECO:0000313" key="2">
    <source>
        <dbReference type="Proteomes" id="UP000007266"/>
    </source>
</evidence>
<keyword evidence="2" id="KW-1185">Reference proteome</keyword>
<accession>D2A5T0</accession>
<dbReference type="AlphaFoldDB" id="D2A5T0"/>
<reference evidence="1 2" key="1">
    <citation type="journal article" date="2008" name="Nature">
        <title>The genome of the model beetle and pest Tribolium castaneum.</title>
        <authorList>
            <consortium name="Tribolium Genome Sequencing Consortium"/>
            <person name="Richards S."/>
            <person name="Gibbs R.A."/>
            <person name="Weinstock G.M."/>
            <person name="Brown S.J."/>
            <person name="Denell R."/>
            <person name="Beeman R.W."/>
            <person name="Gibbs R."/>
            <person name="Beeman R.W."/>
            <person name="Brown S.J."/>
            <person name="Bucher G."/>
            <person name="Friedrich M."/>
            <person name="Grimmelikhuijzen C.J."/>
            <person name="Klingler M."/>
            <person name="Lorenzen M."/>
            <person name="Richards S."/>
            <person name="Roth S."/>
            <person name="Schroder R."/>
            <person name="Tautz D."/>
            <person name="Zdobnov E.M."/>
            <person name="Muzny D."/>
            <person name="Gibbs R.A."/>
            <person name="Weinstock G.M."/>
            <person name="Attaway T."/>
            <person name="Bell S."/>
            <person name="Buhay C.J."/>
            <person name="Chandrabose M.N."/>
            <person name="Chavez D."/>
            <person name="Clerk-Blankenburg K.P."/>
            <person name="Cree A."/>
            <person name="Dao M."/>
            <person name="Davis C."/>
            <person name="Chacko J."/>
            <person name="Dinh H."/>
            <person name="Dugan-Rocha S."/>
            <person name="Fowler G."/>
            <person name="Garner T.T."/>
            <person name="Garnes J."/>
            <person name="Gnirke A."/>
            <person name="Hawes A."/>
            <person name="Hernandez J."/>
            <person name="Hines S."/>
            <person name="Holder M."/>
            <person name="Hume J."/>
            <person name="Jhangiani S.N."/>
            <person name="Joshi V."/>
            <person name="Khan Z.M."/>
            <person name="Jackson L."/>
            <person name="Kovar C."/>
            <person name="Kowis A."/>
            <person name="Lee S."/>
            <person name="Lewis L.R."/>
            <person name="Margolis J."/>
            <person name="Morgan M."/>
            <person name="Nazareth L.V."/>
            <person name="Nguyen N."/>
            <person name="Okwuonu G."/>
            <person name="Parker D."/>
            <person name="Richards S."/>
            <person name="Ruiz S.J."/>
            <person name="Santibanez J."/>
            <person name="Savard J."/>
            <person name="Scherer S.E."/>
            <person name="Schneider B."/>
            <person name="Sodergren E."/>
            <person name="Tautz D."/>
            <person name="Vattahil S."/>
            <person name="Villasana D."/>
            <person name="White C.S."/>
            <person name="Wright R."/>
            <person name="Park Y."/>
            <person name="Beeman R.W."/>
            <person name="Lord J."/>
            <person name="Oppert B."/>
            <person name="Lorenzen M."/>
            <person name="Brown S."/>
            <person name="Wang L."/>
            <person name="Savard J."/>
            <person name="Tautz D."/>
            <person name="Richards S."/>
            <person name="Weinstock G."/>
            <person name="Gibbs R.A."/>
            <person name="Liu Y."/>
            <person name="Worley K."/>
            <person name="Weinstock G."/>
            <person name="Elsik C.G."/>
            <person name="Reese J.T."/>
            <person name="Elhaik E."/>
            <person name="Landan G."/>
            <person name="Graur D."/>
            <person name="Arensburger P."/>
            <person name="Atkinson P."/>
            <person name="Beeman R.W."/>
            <person name="Beidler J."/>
            <person name="Brown S.J."/>
            <person name="Demuth J.P."/>
            <person name="Drury D.W."/>
            <person name="Du Y.Z."/>
            <person name="Fujiwara H."/>
            <person name="Lorenzen M."/>
            <person name="Maselli V."/>
            <person name="Osanai M."/>
            <person name="Park Y."/>
            <person name="Robertson H.M."/>
            <person name="Tu Z."/>
            <person name="Wang J.J."/>
            <person name="Wang S."/>
            <person name="Richards S."/>
            <person name="Song H."/>
            <person name="Zhang L."/>
            <person name="Sodergren E."/>
            <person name="Werner D."/>
            <person name="Stanke M."/>
            <person name="Morgenstern B."/>
            <person name="Solovyev V."/>
            <person name="Kosarev P."/>
            <person name="Brown G."/>
            <person name="Chen H.C."/>
            <person name="Ermolaeva O."/>
            <person name="Hlavina W."/>
            <person name="Kapustin Y."/>
            <person name="Kiryutin B."/>
            <person name="Kitts P."/>
            <person name="Maglott D."/>
            <person name="Pruitt K."/>
            <person name="Sapojnikov V."/>
            <person name="Souvorov A."/>
            <person name="Mackey A.J."/>
            <person name="Waterhouse R.M."/>
            <person name="Wyder S."/>
            <person name="Zdobnov E.M."/>
            <person name="Zdobnov E.M."/>
            <person name="Wyder S."/>
            <person name="Kriventseva E.V."/>
            <person name="Kadowaki T."/>
            <person name="Bork P."/>
            <person name="Aranda M."/>
            <person name="Bao R."/>
            <person name="Beermann A."/>
            <person name="Berns N."/>
            <person name="Bolognesi R."/>
            <person name="Bonneton F."/>
            <person name="Bopp D."/>
            <person name="Brown S.J."/>
            <person name="Bucher G."/>
            <person name="Butts T."/>
            <person name="Chaumot A."/>
            <person name="Denell R.E."/>
            <person name="Ferrier D.E."/>
            <person name="Friedrich M."/>
            <person name="Gordon C.M."/>
            <person name="Jindra M."/>
            <person name="Klingler M."/>
            <person name="Lan Q."/>
            <person name="Lattorff H.M."/>
            <person name="Laudet V."/>
            <person name="von Levetsow C."/>
            <person name="Liu Z."/>
            <person name="Lutz R."/>
            <person name="Lynch J.A."/>
            <person name="da Fonseca R.N."/>
            <person name="Posnien N."/>
            <person name="Reuter R."/>
            <person name="Roth S."/>
            <person name="Savard J."/>
            <person name="Schinko J.B."/>
            <person name="Schmitt C."/>
            <person name="Schoppmeier M."/>
            <person name="Schroder R."/>
            <person name="Shippy T.D."/>
            <person name="Simonnet F."/>
            <person name="Marques-Souza H."/>
            <person name="Tautz D."/>
            <person name="Tomoyasu Y."/>
            <person name="Trauner J."/>
            <person name="Van der Zee M."/>
            <person name="Vervoort M."/>
            <person name="Wittkopp N."/>
            <person name="Wimmer E.A."/>
            <person name="Yang X."/>
            <person name="Jones A.K."/>
            <person name="Sattelle D.B."/>
            <person name="Ebert P.R."/>
            <person name="Nelson D."/>
            <person name="Scott J.G."/>
            <person name="Beeman R.W."/>
            <person name="Muthukrishnan S."/>
            <person name="Kramer K.J."/>
            <person name="Arakane Y."/>
            <person name="Beeman R.W."/>
            <person name="Zhu Q."/>
            <person name="Hogenkamp D."/>
            <person name="Dixit R."/>
            <person name="Oppert B."/>
            <person name="Jiang H."/>
            <person name="Zou Z."/>
            <person name="Marshall J."/>
            <person name="Elpidina E."/>
            <person name="Vinokurov K."/>
            <person name="Oppert C."/>
            <person name="Zou Z."/>
            <person name="Evans J."/>
            <person name="Lu Z."/>
            <person name="Zhao P."/>
            <person name="Sumathipala N."/>
            <person name="Altincicek B."/>
            <person name="Vilcinskas A."/>
            <person name="Williams M."/>
            <person name="Hultmark D."/>
            <person name="Hetru C."/>
            <person name="Jiang H."/>
            <person name="Grimmelikhuijzen C.J."/>
            <person name="Hauser F."/>
            <person name="Cazzamali G."/>
            <person name="Williamson M."/>
            <person name="Park Y."/>
            <person name="Li B."/>
            <person name="Tanaka Y."/>
            <person name="Predel R."/>
            <person name="Neupert S."/>
            <person name="Schachtner J."/>
            <person name="Verleyen P."/>
            <person name="Raible F."/>
            <person name="Bork P."/>
            <person name="Friedrich M."/>
            <person name="Walden K.K."/>
            <person name="Robertson H.M."/>
            <person name="Angeli S."/>
            <person name="Foret S."/>
            <person name="Bucher G."/>
            <person name="Schuetz S."/>
            <person name="Maleszka R."/>
            <person name="Wimmer E.A."/>
            <person name="Beeman R.W."/>
            <person name="Lorenzen M."/>
            <person name="Tomoyasu Y."/>
            <person name="Miller S.C."/>
            <person name="Grossmann D."/>
            <person name="Bucher G."/>
        </authorList>
    </citation>
    <scope>NUCLEOTIDE SEQUENCE [LARGE SCALE GENOMIC DNA]</scope>
    <source>
        <strain evidence="1 2">Georgia GA2</strain>
    </source>
</reference>
<name>D2A5T0_TRICA</name>
<evidence type="ECO:0000313" key="1">
    <source>
        <dbReference type="EMBL" id="EFA05029.1"/>
    </source>
</evidence>
<dbReference type="Proteomes" id="UP000007266">
    <property type="component" value="Linkage group 6"/>
</dbReference>
<sequence>MIEKCKSNVVVDLSSYFWREENAKIAVAVRSGEQSVGRFYRFKSELNISHSDMHIRHVRAADTR</sequence>